<sequence>MPKKSSSSKTQNLDEIRHTAAHVLALAVKKMFPETKFGIGPTIDTGFYYDFDLPRTLKPEDLVQLEKSMKHIIKQNLKMEKIVVPFDKAEAAAKAGGQKYKLELLQEIRSGKREIADPKTPKDSVTFYRVGDFNDLCKGGHVDSTRNIPADALKLTHIAGAYWKGDEKREQLQRVYGALFATKKDLDAHLAMIEEAKKRDHRKLIKDMNLIVFSENVGPGLPLWTPKGTIVRDELENFAKETEKKWGYQRVTTPHLAKRQLFETSGHIPYYVDDLYPGMELDDNEYFLKAMNCPMTMEIYKSKVHSYRELPLRWAEYGTVYRYERSGVLSGLLRARGFTQNDAHIFCTYDQAIDEFVQVMKLHKYYYGKVLGLKDFYVMLSMRDPAQKNKFGGNEEEWRQAEEMIKRAIKKSGVAYKEMVGEASFYGPKADFQIKSATGREETASTNQIDLIMPKRFGLTYAGADGKEHPVAVIHRAPLGSHERFIAFLLEHYAGALPAWLAPVQAMVIPISEKLNKYASAITKILSEENIRVELDDRNESMGKKIREAEIQKIPYMLIVGEKEKKSKKVTIRKRGDKKQNTASLTTFFKKLQKEIAEKK</sequence>
<keyword evidence="9 12" id="KW-0648">Protein biosynthesis</keyword>
<dbReference type="NCBIfam" id="TIGR00418">
    <property type="entry name" value="thrS"/>
    <property type="match status" value="1"/>
</dbReference>
<evidence type="ECO:0000256" key="4">
    <source>
        <dbReference type="ARBA" id="ARBA00022723"/>
    </source>
</evidence>
<evidence type="ECO:0000256" key="6">
    <source>
        <dbReference type="ARBA" id="ARBA00022833"/>
    </source>
</evidence>
<keyword evidence="2 12" id="KW-0820">tRNA-binding</keyword>
<comment type="similarity">
    <text evidence="1 12">Belongs to the class-II aminoacyl-tRNA synthetase family.</text>
</comment>
<organism evidence="14 15">
    <name type="scientific">Candidatus Doudnabacteria bacterium RIFCSPHIGHO2_01_FULL_43_23</name>
    <dbReference type="NCBI Taxonomy" id="1817822"/>
    <lineage>
        <taxon>Bacteria</taxon>
        <taxon>Candidatus Doudnaibacteriota</taxon>
    </lineage>
</organism>
<evidence type="ECO:0000256" key="3">
    <source>
        <dbReference type="ARBA" id="ARBA00022598"/>
    </source>
</evidence>
<dbReference type="Pfam" id="PF00587">
    <property type="entry name" value="tRNA-synt_2b"/>
    <property type="match status" value="1"/>
</dbReference>
<dbReference type="PANTHER" id="PTHR11451:SF44">
    <property type="entry name" value="THREONINE--TRNA LIGASE, CHLOROPLASTIC_MITOCHONDRIAL 2"/>
    <property type="match status" value="1"/>
</dbReference>
<dbReference type="SUPFAM" id="SSF55186">
    <property type="entry name" value="ThrRS/AlaRS common domain"/>
    <property type="match status" value="1"/>
</dbReference>
<dbReference type="InterPro" id="IPR047246">
    <property type="entry name" value="ThrRS_anticodon"/>
</dbReference>
<gene>
    <name evidence="12" type="primary">thrS</name>
    <name evidence="14" type="ORF">A2826_00890</name>
</gene>
<reference evidence="14 15" key="1">
    <citation type="journal article" date="2016" name="Nat. Commun.">
        <title>Thousands of microbial genomes shed light on interconnected biogeochemical processes in an aquifer system.</title>
        <authorList>
            <person name="Anantharaman K."/>
            <person name="Brown C.T."/>
            <person name="Hug L.A."/>
            <person name="Sharon I."/>
            <person name="Castelle C.J."/>
            <person name="Probst A.J."/>
            <person name="Thomas B.C."/>
            <person name="Singh A."/>
            <person name="Wilkins M.J."/>
            <person name="Karaoz U."/>
            <person name="Brodie E.L."/>
            <person name="Williams K.H."/>
            <person name="Hubbard S.S."/>
            <person name="Banfield J.F."/>
        </authorList>
    </citation>
    <scope>NUCLEOTIDE SEQUENCE [LARGE SCALE GENOMIC DNA]</scope>
</reference>
<dbReference type="InterPro" id="IPR002314">
    <property type="entry name" value="aa-tRNA-synt_IIb"/>
</dbReference>
<evidence type="ECO:0000256" key="7">
    <source>
        <dbReference type="ARBA" id="ARBA00022840"/>
    </source>
</evidence>
<feature type="binding site" evidence="12">
    <location>
        <position position="344"/>
    </location>
    <ligand>
        <name>Zn(2+)</name>
        <dbReference type="ChEBI" id="CHEBI:29105"/>
        <note>catalytic</note>
    </ligand>
</feature>
<dbReference type="InterPro" id="IPR004154">
    <property type="entry name" value="Anticodon-bd"/>
</dbReference>
<name>A0A1F5NRF6_9BACT</name>
<keyword evidence="5 12" id="KW-0547">Nucleotide-binding</keyword>
<keyword evidence="10 12" id="KW-0030">Aminoacyl-tRNA synthetase</keyword>
<evidence type="ECO:0000256" key="9">
    <source>
        <dbReference type="ARBA" id="ARBA00022917"/>
    </source>
</evidence>
<dbReference type="PRINTS" id="PR01047">
    <property type="entry name" value="TRNASYNTHTHR"/>
</dbReference>
<dbReference type="CDD" id="cd00860">
    <property type="entry name" value="ThrRS_anticodon"/>
    <property type="match status" value="1"/>
</dbReference>
<evidence type="ECO:0000256" key="12">
    <source>
        <dbReference type="HAMAP-Rule" id="MF_00184"/>
    </source>
</evidence>
<feature type="binding site" evidence="12">
    <location>
        <position position="475"/>
    </location>
    <ligand>
        <name>Zn(2+)</name>
        <dbReference type="ChEBI" id="CHEBI:29105"/>
        <note>catalytic</note>
    </ligand>
</feature>
<dbReference type="InterPro" id="IPR018163">
    <property type="entry name" value="Thr/Ala-tRNA-synth_IIc_edit"/>
</dbReference>
<comment type="subunit">
    <text evidence="12">Homodimer.</text>
</comment>
<keyword evidence="6 12" id="KW-0862">Zinc</keyword>
<dbReference type="CDD" id="cd00771">
    <property type="entry name" value="ThrRS_core"/>
    <property type="match status" value="1"/>
</dbReference>
<dbReference type="GO" id="GO:0005524">
    <property type="term" value="F:ATP binding"/>
    <property type="evidence" value="ECO:0007669"/>
    <property type="project" value="UniProtKB-UniRule"/>
</dbReference>
<dbReference type="PANTHER" id="PTHR11451">
    <property type="entry name" value="THREONINE-TRNA LIGASE"/>
    <property type="match status" value="1"/>
</dbReference>
<dbReference type="GO" id="GO:0046872">
    <property type="term" value="F:metal ion binding"/>
    <property type="evidence" value="ECO:0007669"/>
    <property type="project" value="UniProtKB-KW"/>
</dbReference>
<evidence type="ECO:0000313" key="14">
    <source>
        <dbReference type="EMBL" id="OGE80122.1"/>
    </source>
</evidence>
<dbReference type="Gene3D" id="3.30.54.20">
    <property type="match status" value="1"/>
</dbReference>
<feature type="domain" description="Aminoacyl-transfer RNA synthetases class-II family profile" evidence="13">
    <location>
        <begin position="187"/>
        <end position="498"/>
    </location>
</feature>
<dbReference type="SMART" id="SM00863">
    <property type="entry name" value="tRNA_SAD"/>
    <property type="match status" value="1"/>
</dbReference>
<dbReference type="InterPro" id="IPR002320">
    <property type="entry name" value="Thr-tRNA-ligase_IIa"/>
</dbReference>
<dbReference type="GO" id="GO:0004829">
    <property type="term" value="F:threonine-tRNA ligase activity"/>
    <property type="evidence" value="ECO:0007669"/>
    <property type="project" value="UniProtKB-UniRule"/>
</dbReference>
<comment type="caution">
    <text evidence="14">The sequence shown here is derived from an EMBL/GenBank/DDBJ whole genome shotgun (WGS) entry which is preliminary data.</text>
</comment>
<keyword evidence="8 12" id="KW-0694">RNA-binding</keyword>
<dbReference type="Proteomes" id="UP000177912">
    <property type="component" value="Unassembled WGS sequence"/>
</dbReference>
<dbReference type="GO" id="GO:0006435">
    <property type="term" value="P:threonyl-tRNA aminoacylation"/>
    <property type="evidence" value="ECO:0007669"/>
    <property type="project" value="UniProtKB-UniRule"/>
</dbReference>
<keyword evidence="12" id="KW-0963">Cytoplasm</keyword>
<dbReference type="SUPFAM" id="SSF55681">
    <property type="entry name" value="Class II aaRS and biotin synthetases"/>
    <property type="match status" value="1"/>
</dbReference>
<dbReference type="SUPFAM" id="SSF52954">
    <property type="entry name" value="Class II aaRS ABD-related"/>
    <property type="match status" value="1"/>
</dbReference>
<comment type="caution">
    <text evidence="12">Lacks conserved residue(s) required for the propagation of feature annotation.</text>
</comment>
<dbReference type="InterPro" id="IPR012947">
    <property type="entry name" value="tRNA_SAD"/>
</dbReference>
<keyword evidence="7 12" id="KW-0067">ATP-binding</keyword>
<dbReference type="Pfam" id="PF03129">
    <property type="entry name" value="HGTP_anticodon"/>
    <property type="match status" value="1"/>
</dbReference>
<dbReference type="InterPro" id="IPR036621">
    <property type="entry name" value="Anticodon-bd_dom_sf"/>
</dbReference>
<evidence type="ECO:0000256" key="2">
    <source>
        <dbReference type="ARBA" id="ARBA00022555"/>
    </source>
</evidence>
<keyword evidence="4 12" id="KW-0479">Metal-binding</keyword>
<feature type="binding site" evidence="12">
    <location>
        <position position="293"/>
    </location>
    <ligand>
        <name>Zn(2+)</name>
        <dbReference type="ChEBI" id="CHEBI:29105"/>
        <note>catalytic</note>
    </ligand>
</feature>
<dbReference type="InterPro" id="IPR045864">
    <property type="entry name" value="aa-tRNA-synth_II/BPL/LPL"/>
</dbReference>
<evidence type="ECO:0000256" key="1">
    <source>
        <dbReference type="ARBA" id="ARBA00008226"/>
    </source>
</evidence>
<proteinExistence type="inferred from homology"/>
<dbReference type="Gene3D" id="3.30.930.10">
    <property type="entry name" value="Bira Bifunctional Protein, Domain 2"/>
    <property type="match status" value="1"/>
</dbReference>
<dbReference type="Gene3D" id="3.40.50.800">
    <property type="entry name" value="Anticodon-binding domain"/>
    <property type="match status" value="1"/>
</dbReference>
<dbReference type="PROSITE" id="PS50862">
    <property type="entry name" value="AA_TRNA_LIGASE_II"/>
    <property type="match status" value="1"/>
</dbReference>
<dbReference type="STRING" id="1817822.A2826_00890"/>
<keyword evidence="3 12" id="KW-0436">Ligase</keyword>
<evidence type="ECO:0000256" key="5">
    <source>
        <dbReference type="ARBA" id="ARBA00022741"/>
    </source>
</evidence>
<dbReference type="GO" id="GO:0000049">
    <property type="term" value="F:tRNA binding"/>
    <property type="evidence" value="ECO:0007669"/>
    <property type="project" value="UniProtKB-KW"/>
</dbReference>
<evidence type="ECO:0000313" key="15">
    <source>
        <dbReference type="Proteomes" id="UP000177912"/>
    </source>
</evidence>
<dbReference type="InterPro" id="IPR033728">
    <property type="entry name" value="ThrRS_core"/>
</dbReference>
<dbReference type="HAMAP" id="MF_00184">
    <property type="entry name" value="Thr_tRNA_synth"/>
    <property type="match status" value="1"/>
</dbReference>
<protein>
    <recommendedName>
        <fullName evidence="12">Threonine--tRNA ligase</fullName>
        <ecNumber evidence="12">6.1.1.3</ecNumber>
    </recommendedName>
    <alternativeName>
        <fullName evidence="12">Threonyl-tRNA synthetase</fullName>
        <shortName evidence="12">ThrRS</shortName>
    </alternativeName>
</protein>
<dbReference type="FunFam" id="3.30.930.10:FF:000002">
    <property type="entry name" value="Threonine--tRNA ligase"/>
    <property type="match status" value="1"/>
</dbReference>
<evidence type="ECO:0000256" key="8">
    <source>
        <dbReference type="ARBA" id="ARBA00022884"/>
    </source>
</evidence>
<evidence type="ECO:0000259" key="13">
    <source>
        <dbReference type="PROSITE" id="PS50862"/>
    </source>
</evidence>
<accession>A0A1F5NRF6</accession>
<comment type="catalytic activity">
    <reaction evidence="11 12">
        <text>tRNA(Thr) + L-threonine + ATP = L-threonyl-tRNA(Thr) + AMP + diphosphate + H(+)</text>
        <dbReference type="Rhea" id="RHEA:24624"/>
        <dbReference type="Rhea" id="RHEA-COMP:9670"/>
        <dbReference type="Rhea" id="RHEA-COMP:9704"/>
        <dbReference type="ChEBI" id="CHEBI:15378"/>
        <dbReference type="ChEBI" id="CHEBI:30616"/>
        <dbReference type="ChEBI" id="CHEBI:33019"/>
        <dbReference type="ChEBI" id="CHEBI:57926"/>
        <dbReference type="ChEBI" id="CHEBI:78442"/>
        <dbReference type="ChEBI" id="CHEBI:78534"/>
        <dbReference type="ChEBI" id="CHEBI:456215"/>
        <dbReference type="EC" id="6.1.1.3"/>
    </reaction>
</comment>
<dbReference type="InterPro" id="IPR006195">
    <property type="entry name" value="aa-tRNA-synth_II"/>
</dbReference>
<dbReference type="GO" id="GO:0005737">
    <property type="term" value="C:cytoplasm"/>
    <property type="evidence" value="ECO:0007669"/>
    <property type="project" value="UniProtKB-SubCell"/>
</dbReference>
<comment type="subcellular location">
    <subcellularLocation>
        <location evidence="12">Cytoplasm</location>
    </subcellularLocation>
</comment>
<dbReference type="AlphaFoldDB" id="A0A1F5NRF6"/>
<dbReference type="Gene3D" id="3.30.980.10">
    <property type="entry name" value="Threonyl-trna Synthetase, Chain A, domain 2"/>
    <property type="match status" value="1"/>
</dbReference>
<comment type="cofactor">
    <cofactor evidence="12">
        <name>Zn(2+)</name>
        <dbReference type="ChEBI" id="CHEBI:29105"/>
    </cofactor>
    <text evidence="12">Binds 1 zinc ion per subunit.</text>
</comment>
<dbReference type="EMBL" id="MFEI01000040">
    <property type="protein sequence ID" value="OGE80122.1"/>
    <property type="molecule type" value="Genomic_DNA"/>
</dbReference>
<evidence type="ECO:0000256" key="10">
    <source>
        <dbReference type="ARBA" id="ARBA00023146"/>
    </source>
</evidence>
<dbReference type="FunFam" id="3.40.50.800:FF:000001">
    <property type="entry name" value="Threonine--tRNA ligase"/>
    <property type="match status" value="1"/>
</dbReference>
<evidence type="ECO:0000256" key="11">
    <source>
        <dbReference type="ARBA" id="ARBA00049515"/>
    </source>
</evidence>
<dbReference type="EC" id="6.1.1.3" evidence="12"/>
<dbReference type="Pfam" id="PF07973">
    <property type="entry name" value="tRNA_SAD"/>
    <property type="match status" value="1"/>
</dbReference>